<dbReference type="OrthoDB" id="6435162at2759"/>
<keyword evidence="2" id="KW-1185">Reference proteome</keyword>
<dbReference type="EMBL" id="BGPR01001622">
    <property type="protein sequence ID" value="GBM58108.1"/>
    <property type="molecule type" value="Genomic_DNA"/>
</dbReference>
<sequence>MELFSPTIVVGKILFQDTWLSGVQWDEILPPNIAKQWNKWISELSSLNDIELISDEIEKAKDYWILVVQKQCFSAEIKALENSMLLPAKSKISRFNPFLQKNHLRLGGRLQFAQVTSEEKHPLLLDGSHHFVQLLIRHTHVRLHHLGVRIVLSELRSNY</sequence>
<protein>
    <submittedName>
        <fullName evidence="1">Uncharacterized protein</fullName>
    </submittedName>
</protein>
<proteinExistence type="predicted"/>
<evidence type="ECO:0000313" key="1">
    <source>
        <dbReference type="EMBL" id="GBM58108.1"/>
    </source>
</evidence>
<evidence type="ECO:0000313" key="2">
    <source>
        <dbReference type="Proteomes" id="UP000499080"/>
    </source>
</evidence>
<accession>A0A4Y2H030</accession>
<organism evidence="1 2">
    <name type="scientific">Araneus ventricosus</name>
    <name type="common">Orbweaver spider</name>
    <name type="synonym">Epeira ventricosa</name>
    <dbReference type="NCBI Taxonomy" id="182803"/>
    <lineage>
        <taxon>Eukaryota</taxon>
        <taxon>Metazoa</taxon>
        <taxon>Ecdysozoa</taxon>
        <taxon>Arthropoda</taxon>
        <taxon>Chelicerata</taxon>
        <taxon>Arachnida</taxon>
        <taxon>Araneae</taxon>
        <taxon>Araneomorphae</taxon>
        <taxon>Entelegynae</taxon>
        <taxon>Araneoidea</taxon>
        <taxon>Araneidae</taxon>
        <taxon>Araneus</taxon>
    </lineage>
</organism>
<dbReference type="InterPro" id="IPR008042">
    <property type="entry name" value="Retrotrans_Pao"/>
</dbReference>
<dbReference type="Proteomes" id="UP000499080">
    <property type="component" value="Unassembled WGS sequence"/>
</dbReference>
<reference evidence="1 2" key="1">
    <citation type="journal article" date="2019" name="Sci. Rep.">
        <title>Orb-weaving spider Araneus ventricosus genome elucidates the spidroin gene catalogue.</title>
        <authorList>
            <person name="Kono N."/>
            <person name="Nakamura H."/>
            <person name="Ohtoshi R."/>
            <person name="Moran D.A.P."/>
            <person name="Shinohara A."/>
            <person name="Yoshida Y."/>
            <person name="Fujiwara M."/>
            <person name="Mori M."/>
            <person name="Tomita M."/>
            <person name="Arakawa K."/>
        </authorList>
    </citation>
    <scope>NUCLEOTIDE SEQUENCE [LARGE SCALE GENOMIC DNA]</scope>
</reference>
<comment type="caution">
    <text evidence="1">The sequence shown here is derived from an EMBL/GenBank/DDBJ whole genome shotgun (WGS) entry which is preliminary data.</text>
</comment>
<dbReference type="AlphaFoldDB" id="A0A4Y2H030"/>
<name>A0A4Y2H030_ARAVE</name>
<dbReference type="Pfam" id="PF05380">
    <property type="entry name" value="Peptidase_A17"/>
    <property type="match status" value="1"/>
</dbReference>
<dbReference type="PANTHER" id="PTHR47331:SF6">
    <property type="entry name" value="DOUBLECORTIN DOMAIN-CONTAINING PROTEIN"/>
    <property type="match status" value="1"/>
</dbReference>
<dbReference type="PANTHER" id="PTHR47331">
    <property type="entry name" value="PHD-TYPE DOMAIN-CONTAINING PROTEIN"/>
    <property type="match status" value="1"/>
</dbReference>
<gene>
    <name evidence="1" type="ORF">AVEN_164293_1</name>
</gene>